<dbReference type="RefSeq" id="WP_002730646.1">
    <property type="nucleotide sequence ID" value="NZ_CAHP01000042.1"/>
</dbReference>
<protein>
    <submittedName>
        <fullName evidence="2">Uncharacterized protein</fullName>
    </submittedName>
</protein>
<name>H8FWU6_MAGML</name>
<dbReference type="EMBL" id="CAHP01000042">
    <property type="protein sequence ID" value="CCG42834.1"/>
    <property type="molecule type" value="Genomic_DNA"/>
</dbReference>
<evidence type="ECO:0000256" key="1">
    <source>
        <dbReference type="SAM" id="MobiDB-lite"/>
    </source>
</evidence>
<organism evidence="2 3">
    <name type="scientific">Magnetospirillum molischianum DSM 120</name>
    <dbReference type="NCBI Taxonomy" id="1150626"/>
    <lineage>
        <taxon>Bacteria</taxon>
        <taxon>Pseudomonadati</taxon>
        <taxon>Pseudomonadota</taxon>
        <taxon>Alphaproteobacteria</taxon>
        <taxon>Rhodospirillales</taxon>
        <taxon>Rhodospirillaceae</taxon>
        <taxon>Magnetospirillum</taxon>
    </lineage>
</organism>
<dbReference type="OrthoDB" id="7258228at2"/>
<evidence type="ECO:0000313" key="2">
    <source>
        <dbReference type="EMBL" id="CCG42834.1"/>
    </source>
</evidence>
<sequence>MTGSGGAYDRGGSKGVVHVSEHDRSPPAGGGGQSSGQGRKSWESKGNGTFRQKIAEAERSAEHANDGYGQRHPGGALGRYQITPNTLLQTGWKIGGTWTDKARQHGVTSDDDFLNSPEAQEAAMSDIMREAELQADSKGLYGHSGKTYNGVGGKTVKITDGGIAAAAHRHGAGATKNYLRRRANGQQAKTPEDRTRDKQIEKRLRDFENAPYTRGNW</sequence>
<feature type="region of interest" description="Disordered" evidence="1">
    <location>
        <begin position="169"/>
        <end position="217"/>
    </location>
</feature>
<feature type="compositionally biased region" description="Basic and acidic residues" evidence="1">
    <location>
        <begin position="190"/>
        <end position="208"/>
    </location>
</feature>
<comment type="caution">
    <text evidence="2">The sequence shown here is derived from an EMBL/GenBank/DDBJ whole genome shotgun (WGS) entry which is preliminary data.</text>
</comment>
<accession>H8FWU6</accession>
<dbReference type="Proteomes" id="UP000004169">
    <property type="component" value="Unassembled WGS sequence"/>
</dbReference>
<dbReference type="STRING" id="1150626.PHAMO_470085"/>
<dbReference type="AlphaFoldDB" id="H8FWU6"/>
<feature type="region of interest" description="Disordered" evidence="1">
    <location>
        <begin position="1"/>
        <end position="81"/>
    </location>
</feature>
<proteinExistence type="predicted"/>
<evidence type="ECO:0000313" key="3">
    <source>
        <dbReference type="Proteomes" id="UP000004169"/>
    </source>
</evidence>
<keyword evidence="3" id="KW-1185">Reference proteome</keyword>
<reference evidence="2 3" key="1">
    <citation type="journal article" date="2012" name="J. Bacteriol.">
        <title>Draft Genome Sequence of the Purple Photosynthetic Bacterium Phaeospirillum molischianum DSM120, a Particularly Versatile Bacterium.</title>
        <authorList>
            <person name="Duquesne K."/>
            <person name="Prima V."/>
            <person name="Ji B."/>
            <person name="Rouy Z."/>
            <person name="Medigue C."/>
            <person name="Talla E."/>
            <person name="Sturgis J.N."/>
        </authorList>
    </citation>
    <scope>NUCLEOTIDE SEQUENCE [LARGE SCALE GENOMIC DNA]</scope>
    <source>
        <strain evidence="3">DSM120</strain>
    </source>
</reference>
<gene>
    <name evidence="2" type="ORF">PHAMO_470085</name>
</gene>
<feature type="compositionally biased region" description="Basic and acidic residues" evidence="1">
    <location>
        <begin position="53"/>
        <end position="65"/>
    </location>
</feature>